<dbReference type="AlphaFoldDB" id="A0A392Q111"/>
<keyword evidence="2" id="KW-1185">Reference proteome</keyword>
<name>A0A392Q111_9FABA</name>
<dbReference type="PANTHER" id="PTHR47801">
    <property type="entry name" value="OS05G0145600 PROTEIN"/>
    <property type="match status" value="1"/>
</dbReference>
<reference evidence="1 2" key="1">
    <citation type="journal article" date="2018" name="Front. Plant Sci.">
        <title>Red Clover (Trifolium pratense) and Zigzag Clover (T. medium) - A Picture of Genomic Similarities and Differences.</title>
        <authorList>
            <person name="Dluhosova J."/>
            <person name="Istvanek J."/>
            <person name="Nedelnik J."/>
            <person name="Repkova J."/>
        </authorList>
    </citation>
    <scope>NUCLEOTIDE SEQUENCE [LARGE SCALE GENOMIC DNA]</scope>
    <source>
        <strain evidence="2">cv. 10/8</strain>
        <tissue evidence="1">Leaf</tissue>
    </source>
</reference>
<protein>
    <submittedName>
        <fullName evidence="1">Pentatricopeptide repeat-containing protein mitochondrial-like</fullName>
    </submittedName>
</protein>
<organism evidence="1 2">
    <name type="scientific">Trifolium medium</name>
    <dbReference type="NCBI Taxonomy" id="97028"/>
    <lineage>
        <taxon>Eukaryota</taxon>
        <taxon>Viridiplantae</taxon>
        <taxon>Streptophyta</taxon>
        <taxon>Embryophyta</taxon>
        <taxon>Tracheophyta</taxon>
        <taxon>Spermatophyta</taxon>
        <taxon>Magnoliopsida</taxon>
        <taxon>eudicotyledons</taxon>
        <taxon>Gunneridae</taxon>
        <taxon>Pentapetalae</taxon>
        <taxon>rosids</taxon>
        <taxon>fabids</taxon>
        <taxon>Fabales</taxon>
        <taxon>Fabaceae</taxon>
        <taxon>Papilionoideae</taxon>
        <taxon>50 kb inversion clade</taxon>
        <taxon>NPAAA clade</taxon>
        <taxon>Hologalegina</taxon>
        <taxon>IRL clade</taxon>
        <taxon>Trifolieae</taxon>
        <taxon>Trifolium</taxon>
    </lineage>
</organism>
<feature type="non-terminal residue" evidence="1">
    <location>
        <position position="54"/>
    </location>
</feature>
<evidence type="ECO:0000313" key="1">
    <source>
        <dbReference type="EMBL" id="MCI17400.1"/>
    </source>
</evidence>
<dbReference type="PANTHER" id="PTHR47801:SF1">
    <property type="entry name" value="OS05G0145600 PROTEIN"/>
    <property type="match status" value="1"/>
</dbReference>
<dbReference type="InterPro" id="IPR011990">
    <property type="entry name" value="TPR-like_helical_dom_sf"/>
</dbReference>
<dbReference type="Proteomes" id="UP000265520">
    <property type="component" value="Unassembled WGS sequence"/>
</dbReference>
<accession>A0A392Q111</accession>
<evidence type="ECO:0000313" key="2">
    <source>
        <dbReference type="Proteomes" id="UP000265520"/>
    </source>
</evidence>
<dbReference type="GO" id="GO:0005739">
    <property type="term" value="C:mitochondrion"/>
    <property type="evidence" value="ECO:0007669"/>
    <property type="project" value="TreeGrafter"/>
</dbReference>
<dbReference type="EMBL" id="LXQA010105278">
    <property type="protein sequence ID" value="MCI17400.1"/>
    <property type="molecule type" value="Genomic_DNA"/>
</dbReference>
<comment type="caution">
    <text evidence="1">The sequence shown here is derived from an EMBL/GenBank/DDBJ whole genome shotgun (WGS) entry which is preliminary data.</text>
</comment>
<sequence length="54" mass="6264">MFLLRDVYDDMMLDGVKPTRDTFHSLAVGSMRVSKMQDAFFFKDQMKTMGLVPD</sequence>
<proteinExistence type="predicted"/>
<dbReference type="Gene3D" id="1.25.40.10">
    <property type="entry name" value="Tetratricopeptide repeat domain"/>
    <property type="match status" value="1"/>
</dbReference>